<accession>A0ACC1C7V3</accession>
<protein>
    <submittedName>
        <fullName evidence="1">Uncharacterized protein</fullName>
    </submittedName>
</protein>
<sequence>MVSDDQSEMTKKDNIIKGIEKLMGDEEMKKRAEVIGKRFENGFPTSSVASLDAFSDFIKQKAV</sequence>
<organism evidence="1 2">
    <name type="scientific">Pistacia atlantica</name>
    <dbReference type="NCBI Taxonomy" id="434234"/>
    <lineage>
        <taxon>Eukaryota</taxon>
        <taxon>Viridiplantae</taxon>
        <taxon>Streptophyta</taxon>
        <taxon>Embryophyta</taxon>
        <taxon>Tracheophyta</taxon>
        <taxon>Spermatophyta</taxon>
        <taxon>Magnoliopsida</taxon>
        <taxon>eudicotyledons</taxon>
        <taxon>Gunneridae</taxon>
        <taxon>Pentapetalae</taxon>
        <taxon>rosids</taxon>
        <taxon>malvids</taxon>
        <taxon>Sapindales</taxon>
        <taxon>Anacardiaceae</taxon>
        <taxon>Pistacia</taxon>
    </lineage>
</organism>
<dbReference type="EMBL" id="CM047897">
    <property type="protein sequence ID" value="KAJ0111741.1"/>
    <property type="molecule type" value="Genomic_DNA"/>
</dbReference>
<evidence type="ECO:0000313" key="2">
    <source>
        <dbReference type="Proteomes" id="UP001164250"/>
    </source>
</evidence>
<gene>
    <name evidence="1" type="ORF">Patl1_03647</name>
</gene>
<proteinExistence type="predicted"/>
<keyword evidence="2" id="KW-1185">Reference proteome</keyword>
<dbReference type="Proteomes" id="UP001164250">
    <property type="component" value="Chromosome 1"/>
</dbReference>
<comment type="caution">
    <text evidence="1">The sequence shown here is derived from an EMBL/GenBank/DDBJ whole genome shotgun (WGS) entry which is preliminary data.</text>
</comment>
<name>A0ACC1C7V3_9ROSI</name>
<reference evidence="2" key="1">
    <citation type="journal article" date="2023" name="G3 (Bethesda)">
        <title>Genome assembly and association tests identify interacting loci associated with vigor, precocity, and sex in interspecific pistachio rootstocks.</title>
        <authorList>
            <person name="Palmer W."/>
            <person name="Jacygrad E."/>
            <person name="Sagayaradj S."/>
            <person name="Cavanaugh K."/>
            <person name="Han R."/>
            <person name="Bertier L."/>
            <person name="Beede B."/>
            <person name="Kafkas S."/>
            <person name="Golino D."/>
            <person name="Preece J."/>
            <person name="Michelmore R."/>
        </authorList>
    </citation>
    <scope>NUCLEOTIDE SEQUENCE [LARGE SCALE GENOMIC DNA]</scope>
</reference>
<evidence type="ECO:0000313" key="1">
    <source>
        <dbReference type="EMBL" id="KAJ0111741.1"/>
    </source>
</evidence>